<reference evidence="1 2" key="1">
    <citation type="submission" date="2016-07" db="EMBL/GenBank/DDBJ databases">
        <title>Complete genome sequence of Bradyrhizobium icense LMTR 13T, a potential inoculant strain isolated from lima bean (Phaseolus lunatus) in Peru.</title>
        <authorList>
            <person name="Ormeno-Orrillo E."/>
            <person name="Duran D."/>
            <person name="Rogel M.A."/>
            <person name="Rey L."/>
            <person name="Imperial J."/>
            <person name="Ruiz-Argueso T."/>
            <person name="Martinez-Romero E."/>
        </authorList>
    </citation>
    <scope>NUCLEOTIDE SEQUENCE [LARGE SCALE GENOMIC DNA]</scope>
    <source>
        <strain evidence="1 2">LMTR 13</strain>
    </source>
</reference>
<organism evidence="1 2">
    <name type="scientific">Bradyrhizobium icense</name>
    <dbReference type="NCBI Taxonomy" id="1274631"/>
    <lineage>
        <taxon>Bacteria</taxon>
        <taxon>Pseudomonadati</taxon>
        <taxon>Pseudomonadota</taxon>
        <taxon>Alphaproteobacteria</taxon>
        <taxon>Hyphomicrobiales</taxon>
        <taxon>Nitrobacteraceae</taxon>
        <taxon>Bradyrhizobium</taxon>
    </lineage>
</organism>
<accession>A0A1B1U834</accession>
<gene>
    <name evidence="1" type="ORF">LMTR13_00530</name>
</gene>
<name>A0A1B1U834_9BRAD</name>
<protein>
    <submittedName>
        <fullName evidence="1">Uncharacterized protein</fullName>
    </submittedName>
</protein>
<dbReference type="Proteomes" id="UP000092839">
    <property type="component" value="Chromosome"/>
</dbReference>
<evidence type="ECO:0000313" key="1">
    <source>
        <dbReference type="EMBL" id="ANV98891.1"/>
    </source>
</evidence>
<dbReference type="STRING" id="1274631.LMTR13_00530"/>
<sequence>MIDSLAQAVARINLGEPYFVVLPEFHDRFVATTDVDVRAAMLAEAPLLTGDRRLDAMVGAIAHYLAGRYKLAGIPRWTSNPSRRLEKPWHTSSIGVDWRREYLSDGMREYLTFSSPAEFASRNIFTEERPLQRSLGTQSTTEH</sequence>
<dbReference type="AlphaFoldDB" id="A0A1B1U834"/>
<keyword evidence="2" id="KW-1185">Reference proteome</keyword>
<dbReference type="KEGG" id="bic:LMTR13_00530"/>
<proteinExistence type="predicted"/>
<evidence type="ECO:0000313" key="2">
    <source>
        <dbReference type="Proteomes" id="UP000092839"/>
    </source>
</evidence>
<dbReference type="EMBL" id="CP016428">
    <property type="protein sequence ID" value="ANV98891.1"/>
    <property type="molecule type" value="Genomic_DNA"/>
</dbReference>